<dbReference type="Proteomes" id="UP000579605">
    <property type="component" value="Unassembled WGS sequence"/>
</dbReference>
<dbReference type="AlphaFoldDB" id="A0A852ZQH7"/>
<organism evidence="1 2">
    <name type="scientific">Actinopolymorpha rutila</name>
    <dbReference type="NCBI Taxonomy" id="446787"/>
    <lineage>
        <taxon>Bacteria</taxon>
        <taxon>Bacillati</taxon>
        <taxon>Actinomycetota</taxon>
        <taxon>Actinomycetes</taxon>
        <taxon>Propionibacteriales</taxon>
        <taxon>Actinopolymorphaceae</taxon>
        <taxon>Actinopolymorpha</taxon>
    </lineage>
</organism>
<sequence>MADLFRWDQDLLGDKAYDELLVRLEEVGAGSPAGRYYHACYGRPDHLKIVDVWDSPRRFQEFAETLMPILEDLGGKPMEADVWPVYNIRKPPSTGIATPGCLLARFEPPGMSISQYEEIMKRLGQVGYGEPPERLYHVCYREERGLRVISVWQNGQASRAYFEQVVRICLDLRIPGVPLAEPAIEDVHHIIDGSPLLPPSSCSRPD</sequence>
<accession>A0A852ZQH7</accession>
<reference evidence="1 2" key="1">
    <citation type="submission" date="2020-07" db="EMBL/GenBank/DDBJ databases">
        <title>Sequencing the genomes of 1000 actinobacteria strains.</title>
        <authorList>
            <person name="Klenk H.-P."/>
        </authorList>
    </citation>
    <scope>NUCLEOTIDE SEQUENCE [LARGE SCALE GENOMIC DNA]</scope>
    <source>
        <strain evidence="1 2">DSM 18448</strain>
    </source>
</reference>
<keyword evidence="2" id="KW-1185">Reference proteome</keyword>
<gene>
    <name evidence="1" type="ORF">F4554_003918</name>
</gene>
<dbReference type="EMBL" id="JACBZH010000001">
    <property type="protein sequence ID" value="NYH91280.1"/>
    <property type="molecule type" value="Genomic_DNA"/>
</dbReference>
<evidence type="ECO:0000313" key="2">
    <source>
        <dbReference type="Proteomes" id="UP000579605"/>
    </source>
</evidence>
<comment type="caution">
    <text evidence="1">The sequence shown here is derived from an EMBL/GenBank/DDBJ whole genome shotgun (WGS) entry which is preliminary data.</text>
</comment>
<evidence type="ECO:0000313" key="1">
    <source>
        <dbReference type="EMBL" id="NYH91280.1"/>
    </source>
</evidence>
<dbReference type="RefSeq" id="WP_179788881.1">
    <property type="nucleotide sequence ID" value="NZ_BAAARR010000023.1"/>
</dbReference>
<protein>
    <recommendedName>
        <fullName evidence="3">Antibiotic biosynthesis monooxygenase</fullName>
    </recommendedName>
</protein>
<evidence type="ECO:0008006" key="3">
    <source>
        <dbReference type="Google" id="ProtNLM"/>
    </source>
</evidence>
<name>A0A852ZQH7_9ACTN</name>
<proteinExistence type="predicted"/>